<protein>
    <submittedName>
        <fullName evidence="1">Uncharacterized protein</fullName>
    </submittedName>
</protein>
<comment type="caution">
    <text evidence="1">The sequence shown here is derived from an EMBL/GenBank/DDBJ whole genome shotgun (WGS) entry which is preliminary data.</text>
</comment>
<keyword evidence="2" id="KW-1185">Reference proteome</keyword>
<gene>
    <name evidence="1" type="ORF">GTP45_01275</name>
</gene>
<name>A0A7X4GLY1_9BURK</name>
<accession>A0A7X4GLY1</accession>
<evidence type="ECO:0000313" key="2">
    <source>
        <dbReference type="Proteomes" id="UP000450012"/>
    </source>
</evidence>
<evidence type="ECO:0000313" key="1">
    <source>
        <dbReference type="EMBL" id="MYM65464.1"/>
    </source>
</evidence>
<sequence length="164" mass="17486">MSEQIKADTTSTDDMLISTLRACGFFVRQTGLLEGQCPQVSGTIDNAAAFFKLAVTGADASMVLAFGPHLKDGESPLQRLEREIKDSETLATMLANERAKNAEAARRYNYLRDTPGMLPLDVWDALEGTGAVIDAKFDQAAYGTGLDHAIDTAIAAQASKGNTA</sequence>
<reference evidence="1 2" key="1">
    <citation type="submission" date="2019-12" db="EMBL/GenBank/DDBJ databases">
        <title>Novel species isolated from a subtropical stream in China.</title>
        <authorList>
            <person name="Lu H."/>
        </authorList>
    </citation>
    <scope>NUCLEOTIDE SEQUENCE [LARGE SCALE GENOMIC DNA]</scope>
    <source>
        <strain evidence="1 2">FT55W</strain>
    </source>
</reference>
<dbReference type="RefSeq" id="WP_161012074.1">
    <property type="nucleotide sequence ID" value="NZ_WWCK01000001.1"/>
</dbReference>
<organism evidence="1 2">
    <name type="scientific">Duganella rivi</name>
    <dbReference type="NCBI Taxonomy" id="2666083"/>
    <lineage>
        <taxon>Bacteria</taxon>
        <taxon>Pseudomonadati</taxon>
        <taxon>Pseudomonadota</taxon>
        <taxon>Betaproteobacteria</taxon>
        <taxon>Burkholderiales</taxon>
        <taxon>Oxalobacteraceae</taxon>
        <taxon>Telluria group</taxon>
        <taxon>Duganella</taxon>
    </lineage>
</organism>
<dbReference type="EMBL" id="WWCK01000001">
    <property type="protein sequence ID" value="MYM65464.1"/>
    <property type="molecule type" value="Genomic_DNA"/>
</dbReference>
<dbReference type="AlphaFoldDB" id="A0A7X4GLY1"/>
<dbReference type="Proteomes" id="UP000450012">
    <property type="component" value="Unassembled WGS sequence"/>
</dbReference>
<proteinExistence type="predicted"/>